<keyword evidence="8" id="KW-1185">Reference proteome</keyword>
<comment type="caution">
    <text evidence="7">The sequence shown here is derived from an EMBL/GenBank/DDBJ whole genome shotgun (WGS) entry which is preliminary data.</text>
</comment>
<comment type="subunit">
    <text evidence="6">Homotetramer.</text>
</comment>
<keyword evidence="4 6" id="KW-0378">Hydrolase</keyword>
<comment type="catalytic activity">
    <reaction evidence="6">
        <text>Release of an N-terminal pyroglutamyl group from a polypeptide, the second amino acid generally not being Pro.</text>
        <dbReference type="EC" id="3.4.19.3"/>
    </reaction>
</comment>
<reference evidence="7 8" key="1">
    <citation type="submission" date="2024-04" db="EMBL/GenBank/DDBJ databases">
        <title>Human intestinal bacterial collection.</title>
        <authorList>
            <person name="Pauvert C."/>
            <person name="Hitch T.C.A."/>
            <person name="Clavel T."/>
        </authorList>
    </citation>
    <scope>NUCLEOTIDE SEQUENCE [LARGE SCALE GENOMIC DNA]</scope>
    <source>
        <strain evidence="7 8">CLA-AA-H197</strain>
    </source>
</reference>
<dbReference type="SUPFAM" id="SSF53182">
    <property type="entry name" value="Pyrrolidone carboxyl peptidase (pyroglutamate aminopeptidase)"/>
    <property type="match status" value="1"/>
</dbReference>
<keyword evidence="2 6" id="KW-0963">Cytoplasm</keyword>
<dbReference type="InterPro" id="IPR029762">
    <property type="entry name" value="PGP-I_bact-type"/>
</dbReference>
<dbReference type="Proteomes" id="UP001478817">
    <property type="component" value="Unassembled WGS sequence"/>
</dbReference>
<evidence type="ECO:0000313" key="7">
    <source>
        <dbReference type="EMBL" id="MEQ2638580.1"/>
    </source>
</evidence>
<dbReference type="Gene3D" id="3.40.630.20">
    <property type="entry name" value="Peptidase C15, pyroglutamyl peptidase I-like"/>
    <property type="match status" value="1"/>
</dbReference>
<keyword evidence="3 6" id="KW-0645">Protease</keyword>
<comment type="subcellular location">
    <subcellularLocation>
        <location evidence="6">Cytoplasm</location>
    </subcellularLocation>
</comment>
<dbReference type="InterPro" id="IPR016125">
    <property type="entry name" value="Peptidase_C15-like"/>
</dbReference>
<dbReference type="PANTHER" id="PTHR23402">
    <property type="entry name" value="PROTEASE FAMILY C15 PYROGLUTAMYL-PEPTIDASE I-RELATED"/>
    <property type="match status" value="1"/>
</dbReference>
<dbReference type="PIRSF" id="PIRSF015592">
    <property type="entry name" value="Prld-crbxl_pptds"/>
    <property type="match status" value="1"/>
</dbReference>
<dbReference type="GO" id="GO:0016920">
    <property type="term" value="F:pyroglutamyl-peptidase activity"/>
    <property type="evidence" value="ECO:0007669"/>
    <property type="project" value="UniProtKB-EC"/>
</dbReference>
<accession>A0ABV1II55</accession>
<dbReference type="NCBIfam" id="NF009676">
    <property type="entry name" value="PRK13197.1"/>
    <property type="match status" value="1"/>
</dbReference>
<dbReference type="PRINTS" id="PR00706">
    <property type="entry name" value="PYROGLUPTASE"/>
</dbReference>
<dbReference type="CDD" id="cd00501">
    <property type="entry name" value="Peptidase_C15"/>
    <property type="match status" value="1"/>
</dbReference>
<gene>
    <name evidence="6 7" type="primary">pcp</name>
    <name evidence="7" type="ORF">AAAT05_09545</name>
</gene>
<evidence type="ECO:0000256" key="1">
    <source>
        <dbReference type="ARBA" id="ARBA00006641"/>
    </source>
</evidence>
<dbReference type="PANTHER" id="PTHR23402:SF1">
    <property type="entry name" value="PYROGLUTAMYL-PEPTIDASE I"/>
    <property type="match status" value="1"/>
</dbReference>
<evidence type="ECO:0000313" key="8">
    <source>
        <dbReference type="Proteomes" id="UP001478817"/>
    </source>
</evidence>
<evidence type="ECO:0000256" key="6">
    <source>
        <dbReference type="HAMAP-Rule" id="MF_00417"/>
    </source>
</evidence>
<evidence type="ECO:0000256" key="5">
    <source>
        <dbReference type="ARBA" id="ARBA00022807"/>
    </source>
</evidence>
<evidence type="ECO:0000256" key="2">
    <source>
        <dbReference type="ARBA" id="ARBA00022490"/>
    </source>
</evidence>
<dbReference type="NCBIfam" id="TIGR00504">
    <property type="entry name" value="pyro_pdase"/>
    <property type="match status" value="1"/>
</dbReference>
<dbReference type="Pfam" id="PF01470">
    <property type="entry name" value="Peptidase_C15"/>
    <property type="match status" value="1"/>
</dbReference>
<dbReference type="EC" id="3.4.19.3" evidence="6"/>
<comment type="function">
    <text evidence="6">Removes 5-oxoproline from various penultimate amino acid residues except L-proline.</text>
</comment>
<sequence length="216" mass="22905">MKILVTGFMPFGGETVNPAYEAVRRLPAQIAGADIATVEIPVVYKKGPAAVEAAIDAEKPDMVLCVGQAGGRAEITPEFVGINYANFRIPDNEGFQPLSTKLEEDGPDAYFATLPVQAMVDACKEKGVPANVSYSAGTYCCNEVLYELLYALDHRHPGVRGGFVHVPYLDSQAANLKAGTPSMSLARITEGLTAMVAAMVEHEGEDIVSASAGCEH</sequence>
<protein>
    <recommendedName>
        <fullName evidence="6">Pyrrolidone-carboxylate peptidase</fullName>
        <ecNumber evidence="6">3.4.19.3</ecNumber>
    </recommendedName>
    <alternativeName>
        <fullName evidence="6">5-oxoprolyl-peptidase</fullName>
    </alternativeName>
    <alternativeName>
        <fullName evidence="6">Pyroglutamyl-peptidase I</fullName>
        <shortName evidence="6">PGP-I</shortName>
        <shortName evidence="6">Pyrase</shortName>
    </alternativeName>
</protein>
<feature type="active site" evidence="6">
    <location>
        <position position="165"/>
    </location>
</feature>
<evidence type="ECO:0000256" key="3">
    <source>
        <dbReference type="ARBA" id="ARBA00022670"/>
    </source>
</evidence>
<feature type="active site" evidence="6">
    <location>
        <position position="78"/>
    </location>
</feature>
<dbReference type="HAMAP" id="MF_00417">
    <property type="entry name" value="Pyrrolid_peptidase"/>
    <property type="match status" value="1"/>
</dbReference>
<evidence type="ECO:0000256" key="4">
    <source>
        <dbReference type="ARBA" id="ARBA00022801"/>
    </source>
</evidence>
<feature type="active site" evidence="6">
    <location>
        <position position="141"/>
    </location>
</feature>
<dbReference type="InterPro" id="IPR000816">
    <property type="entry name" value="Peptidase_C15"/>
</dbReference>
<dbReference type="EMBL" id="JBBNGS010000026">
    <property type="protein sequence ID" value="MEQ2638580.1"/>
    <property type="molecule type" value="Genomic_DNA"/>
</dbReference>
<dbReference type="RefSeq" id="WP_120179335.1">
    <property type="nucleotide sequence ID" value="NZ_JBBNGS010000026.1"/>
</dbReference>
<organism evidence="7 8">
    <name type="scientific">Paratractidigestivibacter faecalis</name>
    <dbReference type="NCBI Taxonomy" id="2292441"/>
    <lineage>
        <taxon>Bacteria</taxon>
        <taxon>Bacillati</taxon>
        <taxon>Actinomycetota</taxon>
        <taxon>Coriobacteriia</taxon>
        <taxon>Coriobacteriales</taxon>
        <taxon>Atopobiaceae</taxon>
        <taxon>Paratractidigestivibacter</taxon>
    </lineage>
</organism>
<comment type="similarity">
    <text evidence="1 6">Belongs to the peptidase C15 family.</text>
</comment>
<keyword evidence="5 6" id="KW-0788">Thiol protease</keyword>
<proteinExistence type="inferred from homology"/>
<dbReference type="InterPro" id="IPR036440">
    <property type="entry name" value="Peptidase_C15-like_sf"/>
</dbReference>
<name>A0ABV1II55_9ACTN</name>